<protein>
    <recommendedName>
        <fullName evidence="4">Integrase, catalytic region, zinc finger, CCHC-type, peptidase aspartic, catalytic</fullName>
    </recommendedName>
</protein>
<sequence length="804" mass="91772">MRGEQVQLVMGDFRTELAMQILVKQGRLMVLDEEQLLFIIGEQANTFDDNVDEAPIQDLALNEENVFQADQCDAFDFDVDEAPTAQTMFMVNLSSADPIFNEAGPSYDLDILSEVQDHDNYLDNVGKYHEVHEIQNDVQPNCVVDSDVDYMSDSNIIPYEQYVKDNAEQVVQSNVSSVPTDALIMIINDMHEQATQCISANEHSKVVNASLTAELARYKEQVELYERRARFELNEHEQKIDEQLRIIITDRNIKKETLKKELYSVKIQLNSTINHNKSMVEEVTTLKKDFKQKEDVRNLVFSEVTIIIDLTSLSSKDMESKVDEGWAYDLPLVLVVTLVELQEVGHVRLSVARKSTLRFVDFDFGSKAASLNHPSWNDLDLELGSFEENGVIRTKKYAELSAAEKIQVDCDMKATNIILQGTSLTKQERECKLYDAFDKFTHIKGESLPLQITAITQLINDMNIYKMNMEQFQVNTKFLNSLPPEWSFAVPVFSLRDDPIACLNKAMAFLRTVASSRFPTTNNQLRTSSNSRNQATIQDGRVTVQQVQGRQGQNYFGTTYKSNAISSRGNNTSGQTRVVKFYNCQDCDDLSHCTSSFMANISNYGSDIISEATVQDTHLQAQQDSMILSMIEQMSAELERYKEMVKMFEQRLNIDLSSREKMIDSQMDDMIREKIALKEQINSLEQNLSKQIKEKESLFETFSIFKNESKEKEDKYMENEIDLEKKIKELDNIICKVGQSAQTRAHVTEPQACFDNTHKQALVPSELPKVSLVNASLKKLKFHLTQFDSVVKKRTTPNALEEGE</sequence>
<evidence type="ECO:0000313" key="3">
    <source>
        <dbReference type="Proteomes" id="UP001151760"/>
    </source>
</evidence>
<keyword evidence="3" id="KW-1185">Reference proteome</keyword>
<dbReference type="EMBL" id="BQNB010012534">
    <property type="protein sequence ID" value="GJT04783.1"/>
    <property type="molecule type" value="Genomic_DNA"/>
</dbReference>
<organism evidence="2 3">
    <name type="scientific">Tanacetum coccineum</name>
    <dbReference type="NCBI Taxonomy" id="301880"/>
    <lineage>
        <taxon>Eukaryota</taxon>
        <taxon>Viridiplantae</taxon>
        <taxon>Streptophyta</taxon>
        <taxon>Embryophyta</taxon>
        <taxon>Tracheophyta</taxon>
        <taxon>Spermatophyta</taxon>
        <taxon>Magnoliopsida</taxon>
        <taxon>eudicotyledons</taxon>
        <taxon>Gunneridae</taxon>
        <taxon>Pentapetalae</taxon>
        <taxon>asterids</taxon>
        <taxon>campanulids</taxon>
        <taxon>Asterales</taxon>
        <taxon>Asteraceae</taxon>
        <taxon>Asteroideae</taxon>
        <taxon>Anthemideae</taxon>
        <taxon>Anthemidinae</taxon>
        <taxon>Tanacetum</taxon>
    </lineage>
</organism>
<dbReference type="Proteomes" id="UP001151760">
    <property type="component" value="Unassembled WGS sequence"/>
</dbReference>
<evidence type="ECO:0000256" key="1">
    <source>
        <dbReference type="SAM" id="Coils"/>
    </source>
</evidence>
<accession>A0ABQ5AU24</accession>
<reference evidence="2" key="2">
    <citation type="submission" date="2022-01" db="EMBL/GenBank/DDBJ databases">
        <authorList>
            <person name="Yamashiro T."/>
            <person name="Shiraishi A."/>
            <person name="Satake H."/>
            <person name="Nakayama K."/>
        </authorList>
    </citation>
    <scope>NUCLEOTIDE SEQUENCE</scope>
</reference>
<evidence type="ECO:0000313" key="2">
    <source>
        <dbReference type="EMBL" id="GJT04783.1"/>
    </source>
</evidence>
<name>A0ABQ5AU24_9ASTR</name>
<gene>
    <name evidence="2" type="ORF">Tco_0839245</name>
</gene>
<comment type="caution">
    <text evidence="2">The sequence shown here is derived from an EMBL/GenBank/DDBJ whole genome shotgun (WGS) entry which is preliminary data.</text>
</comment>
<reference evidence="2" key="1">
    <citation type="journal article" date="2022" name="Int. J. Mol. Sci.">
        <title>Draft Genome of Tanacetum Coccineum: Genomic Comparison of Closely Related Tanacetum-Family Plants.</title>
        <authorList>
            <person name="Yamashiro T."/>
            <person name="Shiraishi A."/>
            <person name="Nakayama K."/>
            <person name="Satake H."/>
        </authorList>
    </citation>
    <scope>NUCLEOTIDE SEQUENCE</scope>
</reference>
<keyword evidence="1" id="KW-0175">Coiled coil</keyword>
<feature type="coiled-coil region" evidence="1">
    <location>
        <begin position="631"/>
        <end position="701"/>
    </location>
</feature>
<proteinExistence type="predicted"/>
<feature type="coiled-coil region" evidence="1">
    <location>
        <begin position="208"/>
        <end position="235"/>
    </location>
</feature>
<evidence type="ECO:0008006" key="4">
    <source>
        <dbReference type="Google" id="ProtNLM"/>
    </source>
</evidence>